<dbReference type="Proteomes" id="UP000472262">
    <property type="component" value="Unassembled WGS sequence"/>
</dbReference>
<dbReference type="InParanoid" id="A0A672PR30"/>
<dbReference type="OMA" id="THCISHR"/>
<protein>
    <recommendedName>
        <fullName evidence="1">HAT C-terminal dimerisation domain-containing protein</fullName>
    </recommendedName>
</protein>
<evidence type="ECO:0000259" key="1">
    <source>
        <dbReference type="Pfam" id="PF05699"/>
    </source>
</evidence>
<dbReference type="AlphaFoldDB" id="A0A672PR30"/>
<dbReference type="Ensembl" id="ENSSGRT00000070700.1">
    <property type="protein sequence ID" value="ENSSGRP00000066326.1"/>
    <property type="gene ID" value="ENSSGRG00000034076.1"/>
</dbReference>
<dbReference type="Pfam" id="PF05699">
    <property type="entry name" value="Dimer_Tnp_hAT"/>
    <property type="match status" value="1"/>
</dbReference>
<name>A0A672PR30_SINGR</name>
<dbReference type="PANTHER" id="PTHR46880:SF8">
    <property type="entry name" value="E3 SUMO-PROTEIN LIGASE KIAA1586"/>
    <property type="match status" value="1"/>
</dbReference>
<dbReference type="PANTHER" id="PTHR46880">
    <property type="entry name" value="RAS-ASSOCIATING DOMAIN-CONTAINING PROTEIN"/>
    <property type="match status" value="1"/>
</dbReference>
<dbReference type="SUPFAM" id="SSF53098">
    <property type="entry name" value="Ribonuclease H-like"/>
    <property type="match status" value="1"/>
</dbReference>
<evidence type="ECO:0000313" key="2">
    <source>
        <dbReference type="Ensembl" id="ENSSGRP00000066326.1"/>
    </source>
</evidence>
<reference evidence="2" key="2">
    <citation type="submission" date="2025-09" db="UniProtKB">
        <authorList>
            <consortium name="Ensembl"/>
        </authorList>
    </citation>
    <scope>IDENTIFICATION</scope>
</reference>
<accession>A0A672PR30</accession>
<keyword evidence="3" id="KW-1185">Reference proteome</keyword>
<feature type="domain" description="HAT C-terminal dimerisation" evidence="1">
    <location>
        <begin position="403"/>
        <end position="446"/>
    </location>
</feature>
<proteinExistence type="predicted"/>
<dbReference type="InterPro" id="IPR012337">
    <property type="entry name" value="RNaseH-like_sf"/>
</dbReference>
<evidence type="ECO:0000313" key="3">
    <source>
        <dbReference type="Proteomes" id="UP000472262"/>
    </source>
</evidence>
<dbReference type="InterPro" id="IPR008906">
    <property type="entry name" value="HATC_C_dom"/>
</dbReference>
<dbReference type="GO" id="GO:0046983">
    <property type="term" value="F:protein dimerization activity"/>
    <property type="evidence" value="ECO:0007669"/>
    <property type="project" value="InterPro"/>
</dbReference>
<sequence length="485" mass="54911">MIMSITLSSLKYKMIINVKKKRKDVSIIHVRIWSRGKKHVEMRKQATKMEKAKKRGQYGLKQSLKQKKTLYPRLVMEGSHLGCTFCKKVGSLGPEKSAGMKLAKEWVTCSKAFRKKVFEHSQTKAHVAALSILEKAKEDSLQKTIINNLSDEGKARQVYLNNSKRLLLGLMLDEATSLSRKSALIIYVRFQLPDMESPENIFVELVELEDQSAQGIVDKLLRALEGVFLSKTLIGLSCDGASVMLGRKSGVAARLKSLFLNMMVIFMDKLYTLYSTSNKNRMELKKCADELDIHLCRIVRVLDNRWIAASFRSVEAAWKHYPALYNHFSQAAEDSSRDTVTRASYSGLAKRLSSYSFVQNLGLMYDALQELSELYLEEEKGMDHKVFFRSLMRSLENSGLKDLLTAVTTVPISSAECERSFSQMNLICSANRSSLHASTISLLLFLCLVGPPLSQFNPFPYVRSWISKGHRTANDSRSKARSRKT</sequence>
<organism evidence="2 3">
    <name type="scientific">Sinocyclocheilus grahami</name>
    <name type="common">Dianchi golden-line fish</name>
    <name type="synonym">Barbus grahami</name>
    <dbReference type="NCBI Taxonomy" id="75366"/>
    <lineage>
        <taxon>Eukaryota</taxon>
        <taxon>Metazoa</taxon>
        <taxon>Chordata</taxon>
        <taxon>Craniata</taxon>
        <taxon>Vertebrata</taxon>
        <taxon>Euteleostomi</taxon>
        <taxon>Actinopterygii</taxon>
        <taxon>Neopterygii</taxon>
        <taxon>Teleostei</taxon>
        <taxon>Ostariophysi</taxon>
        <taxon>Cypriniformes</taxon>
        <taxon>Cyprinidae</taxon>
        <taxon>Cyprininae</taxon>
        <taxon>Sinocyclocheilus</taxon>
    </lineage>
</organism>
<reference evidence="2" key="1">
    <citation type="submission" date="2025-08" db="UniProtKB">
        <authorList>
            <consortium name="Ensembl"/>
        </authorList>
    </citation>
    <scope>IDENTIFICATION</scope>
</reference>